<dbReference type="PANTHER" id="PTHR33172:SF29">
    <property type="entry name" value="OS06G0559400 PROTEIN"/>
    <property type="match status" value="1"/>
</dbReference>
<dbReference type="AlphaFoldDB" id="A0AAP0F0A6"/>
<accession>A0AAP0F0A6</accession>
<dbReference type="GO" id="GO:0006950">
    <property type="term" value="P:response to stress"/>
    <property type="evidence" value="ECO:0007669"/>
    <property type="project" value="UniProtKB-ARBA"/>
</dbReference>
<dbReference type="EMBL" id="JBBNAE010000008">
    <property type="protein sequence ID" value="KAK9102281.1"/>
    <property type="molecule type" value="Genomic_DNA"/>
</dbReference>
<organism evidence="5 6">
    <name type="scientific">Stephania japonica</name>
    <dbReference type="NCBI Taxonomy" id="461633"/>
    <lineage>
        <taxon>Eukaryota</taxon>
        <taxon>Viridiplantae</taxon>
        <taxon>Streptophyta</taxon>
        <taxon>Embryophyta</taxon>
        <taxon>Tracheophyta</taxon>
        <taxon>Spermatophyta</taxon>
        <taxon>Magnoliopsida</taxon>
        <taxon>Ranunculales</taxon>
        <taxon>Menispermaceae</taxon>
        <taxon>Menispermoideae</taxon>
        <taxon>Cissampelideae</taxon>
        <taxon>Stephania</taxon>
    </lineage>
</organism>
<reference evidence="5 6" key="1">
    <citation type="submission" date="2024-01" db="EMBL/GenBank/DDBJ databases">
        <title>Genome assemblies of Stephania.</title>
        <authorList>
            <person name="Yang L."/>
        </authorList>
    </citation>
    <scope>NUCLEOTIDE SEQUENCE [LARGE SCALE GENOMIC DNA]</scope>
    <source>
        <strain evidence="5">QJT</strain>
        <tissue evidence="5">Leaf</tissue>
    </source>
</reference>
<sequence length="423" mass="47701">MLRQMGEGIMHQRLVRDPWVSLINVEEEVDEDCMSDSMCTSDSLDASTSSSELVEDASSSTSCSSPASSSSPKGPLYELSELMAHLPIKRGLSKHFQGKSQSFTSLCNVRSLEDLAKKESPLRKKMKSCKSYGGGIDSKRLSLSRTISKKKVTKGSFVPNLIGKRTLIYGNSRPPFNTEEETEVRQTRGEEALLRFFKPEEKKLEETKESVKPEEKKLKETEANITRRMEELAQTQETPIDENAIYLQVVKPVKGRVYGLGSQGYITLGASSSHDGPTYGPHENETLGRDFERVQEEMQRDITECRQENQELRERYARMEALVFERFGITPSSTEPPPPPPSTDPSSRHLDDLHEDAYVVDTRHLTGDASLQRAGLHSSSTDHQDDRRGGYCANPHIPVLREDRQLLDDNEEFMNRFMPPPTE</sequence>
<gene>
    <name evidence="5" type="ORF">Sjap_019535</name>
</gene>
<evidence type="ECO:0000256" key="4">
    <source>
        <dbReference type="SAM" id="MobiDB-lite"/>
    </source>
</evidence>
<evidence type="ECO:0000313" key="6">
    <source>
        <dbReference type="Proteomes" id="UP001417504"/>
    </source>
</evidence>
<dbReference type="GO" id="GO:0005634">
    <property type="term" value="C:nucleus"/>
    <property type="evidence" value="ECO:0007669"/>
    <property type="project" value="UniProtKB-SubCell"/>
</dbReference>
<name>A0AAP0F0A6_9MAGN</name>
<keyword evidence="6" id="KW-1185">Reference proteome</keyword>
<dbReference type="PANTHER" id="PTHR33172">
    <property type="entry name" value="OS08G0516900 PROTEIN"/>
    <property type="match status" value="1"/>
</dbReference>
<feature type="region of interest" description="Disordered" evidence="4">
    <location>
        <begin position="328"/>
        <end position="350"/>
    </location>
</feature>
<feature type="compositionally biased region" description="Basic and acidic residues" evidence="4">
    <location>
        <begin position="380"/>
        <end position="389"/>
    </location>
</feature>
<feature type="coiled-coil region" evidence="3">
    <location>
        <begin position="204"/>
        <end position="238"/>
    </location>
</feature>
<comment type="subcellular location">
    <subcellularLocation>
        <location evidence="1">Nucleus</location>
    </subcellularLocation>
</comment>
<feature type="coiled-coil region" evidence="3">
    <location>
        <begin position="291"/>
        <end position="322"/>
    </location>
</feature>
<evidence type="ECO:0000313" key="5">
    <source>
        <dbReference type="EMBL" id="KAK9102281.1"/>
    </source>
</evidence>
<feature type="compositionally biased region" description="Low complexity" evidence="4">
    <location>
        <begin position="50"/>
        <end position="72"/>
    </location>
</feature>
<evidence type="ECO:0000256" key="3">
    <source>
        <dbReference type="SAM" id="Coils"/>
    </source>
</evidence>
<feature type="compositionally biased region" description="Pro residues" evidence="4">
    <location>
        <begin position="334"/>
        <end position="343"/>
    </location>
</feature>
<keyword evidence="2" id="KW-0539">Nucleus</keyword>
<dbReference type="InterPro" id="IPR051992">
    <property type="entry name" value="OxStress_Response_Reg"/>
</dbReference>
<evidence type="ECO:0000256" key="2">
    <source>
        <dbReference type="ARBA" id="ARBA00023242"/>
    </source>
</evidence>
<keyword evidence="3" id="KW-0175">Coiled coil</keyword>
<proteinExistence type="predicted"/>
<feature type="region of interest" description="Disordered" evidence="4">
    <location>
        <begin position="50"/>
        <end position="74"/>
    </location>
</feature>
<feature type="region of interest" description="Disordered" evidence="4">
    <location>
        <begin position="368"/>
        <end position="395"/>
    </location>
</feature>
<protein>
    <submittedName>
        <fullName evidence="5">Uncharacterized protein</fullName>
    </submittedName>
</protein>
<evidence type="ECO:0000256" key="1">
    <source>
        <dbReference type="ARBA" id="ARBA00004123"/>
    </source>
</evidence>
<dbReference type="Proteomes" id="UP001417504">
    <property type="component" value="Unassembled WGS sequence"/>
</dbReference>
<comment type="caution">
    <text evidence="5">The sequence shown here is derived from an EMBL/GenBank/DDBJ whole genome shotgun (WGS) entry which is preliminary data.</text>
</comment>